<protein>
    <submittedName>
        <fullName evidence="3">Photosystem I reaction center subunit IX</fullName>
    </submittedName>
</protein>
<gene>
    <name evidence="3" type="ORF">D0433_04695</name>
</gene>
<accession>A0A395M1L0</accession>
<dbReference type="AlphaFoldDB" id="A0A395M1L0"/>
<feature type="compositionally biased region" description="Low complexity" evidence="1">
    <location>
        <begin position="21"/>
        <end position="43"/>
    </location>
</feature>
<dbReference type="Proteomes" id="UP000266389">
    <property type="component" value="Unassembled WGS sequence"/>
</dbReference>
<reference evidence="3 4" key="1">
    <citation type="journal article" date="2011" name="ISME J.">
        <title>Community ecology of hot spring cyanobacterial mats: predominant populations and their functional potential.</title>
        <authorList>
            <person name="Klatt C.G."/>
            <person name="Wood J.M."/>
            <person name="Rusch D.B."/>
            <person name="Bateson M.M."/>
            <person name="Hamamura N."/>
            <person name="Heidelberg J.F."/>
            <person name="Grossman A.R."/>
            <person name="Bhaya D."/>
            <person name="Cohan F.M."/>
            <person name="Kuhl M."/>
            <person name="Bryant D.A."/>
            <person name="Ward D.M."/>
        </authorList>
    </citation>
    <scope>NUCLEOTIDE SEQUENCE [LARGE SCALE GENOMIC DNA]</scope>
    <source>
        <strain evidence="3">OS</strain>
    </source>
</reference>
<keyword evidence="2" id="KW-0812">Transmembrane</keyword>
<feature type="region of interest" description="Disordered" evidence="1">
    <location>
        <begin position="1"/>
        <end position="56"/>
    </location>
</feature>
<feature type="transmembrane region" description="Helical" evidence="2">
    <location>
        <begin position="276"/>
        <end position="295"/>
    </location>
</feature>
<dbReference type="SUPFAM" id="SSF81558">
    <property type="entry name" value="Photosystem I subunits PsaA/PsaB"/>
    <property type="match status" value="1"/>
</dbReference>
<organism evidence="3 4">
    <name type="scientific">Candidatus Thermochlorobacter aerophilus</name>
    <dbReference type="NCBI Taxonomy" id="1868324"/>
    <lineage>
        <taxon>Bacteria</taxon>
        <taxon>Pseudomonadati</taxon>
        <taxon>Chlorobiota</taxon>
        <taxon>Chlorobiia</taxon>
        <taxon>Chlorobiales</taxon>
        <taxon>Candidatus Thermochlorobacteriaceae</taxon>
        <taxon>Candidatus Thermochlorobacter</taxon>
    </lineage>
</organism>
<evidence type="ECO:0000313" key="3">
    <source>
        <dbReference type="EMBL" id="RFM24646.1"/>
    </source>
</evidence>
<comment type="caution">
    <text evidence="3">The sequence shown here is derived from an EMBL/GenBank/DDBJ whole genome shotgun (WGS) entry which is preliminary data.</text>
</comment>
<sequence length="490" mass="54599">MADQEKPTPSGGEGGGAPKRPLQAAKLQAASKKPAATPAAEKAPAPPKEGAKTASVPAKPVVMEADVADMKRFLLKRTETRTTKWFQVFDADKLTDEQVFGGHLALLGCLGIVMGIYYISGIQVFPNGAVGFYDNWFYLTIKPRMVSLGIDTYSPETADLMEAARKLLWWAGIHFAVGAFLIYGGWKHWTSDLSNPLAFLFFWNKDAAIPGNFRDFRMFGSIIPGGIGGRSAKTYAEALGAHTIYQAFLFLAWGFVMWFALDITPEPNFQKINSEAFMSFVWAAVFFALGFYWWANPPRAAEHLNDDLKAIFSVHLTSMGYVNIALGIFAFIAFKQNQFFYQQLNDLVFYIYGEPFNRVGFDANGNTDLTKIEYPEYPPYAILPKNGATFGMAQTVINLLAFNHIICGFLYVFAGVFHGGQYLLKIQMSGLYNQIKSKWIALGRNKEFQVKFVGTIMVLCFTTMISVYAVICWNSLCELNMMGANITMSF</sequence>
<feature type="transmembrane region" description="Helical" evidence="2">
    <location>
        <begin position="167"/>
        <end position="186"/>
    </location>
</feature>
<feature type="transmembrane region" description="Helical" evidence="2">
    <location>
        <begin position="310"/>
        <end position="334"/>
    </location>
</feature>
<dbReference type="InterPro" id="IPR036408">
    <property type="entry name" value="PSI_PsaA/B_sf"/>
</dbReference>
<feature type="transmembrane region" description="Helical" evidence="2">
    <location>
        <begin position="100"/>
        <end position="119"/>
    </location>
</feature>
<feature type="non-terminal residue" evidence="3">
    <location>
        <position position="490"/>
    </location>
</feature>
<keyword evidence="2" id="KW-1133">Transmembrane helix</keyword>
<evidence type="ECO:0000256" key="1">
    <source>
        <dbReference type="SAM" id="MobiDB-lite"/>
    </source>
</evidence>
<evidence type="ECO:0000313" key="4">
    <source>
        <dbReference type="Proteomes" id="UP000266389"/>
    </source>
</evidence>
<dbReference type="EMBL" id="PHFL01000031">
    <property type="protein sequence ID" value="RFM24646.1"/>
    <property type="molecule type" value="Genomic_DNA"/>
</dbReference>
<feature type="transmembrane region" description="Helical" evidence="2">
    <location>
        <begin position="395"/>
        <end position="414"/>
    </location>
</feature>
<name>A0A395M1L0_9BACT</name>
<proteinExistence type="predicted"/>
<feature type="transmembrane region" description="Helical" evidence="2">
    <location>
        <begin position="244"/>
        <end position="264"/>
    </location>
</feature>
<keyword evidence="2" id="KW-0472">Membrane</keyword>
<evidence type="ECO:0000256" key="2">
    <source>
        <dbReference type="SAM" id="Phobius"/>
    </source>
</evidence>
<feature type="transmembrane region" description="Helical" evidence="2">
    <location>
        <begin position="452"/>
        <end position="473"/>
    </location>
</feature>